<comment type="caution">
    <text evidence="1">The sequence shown here is derived from an EMBL/GenBank/DDBJ whole genome shotgun (WGS) entry which is preliminary data.</text>
</comment>
<dbReference type="InParanoid" id="A0A200R605"/>
<dbReference type="PANTHER" id="PTHR33527:SF14">
    <property type="entry name" value="OS07G0274300 PROTEIN"/>
    <property type="match status" value="1"/>
</dbReference>
<dbReference type="PANTHER" id="PTHR33527">
    <property type="entry name" value="OS07G0274300 PROTEIN"/>
    <property type="match status" value="1"/>
</dbReference>
<dbReference type="EMBL" id="MVGT01000437">
    <property type="protein sequence ID" value="OVA18161.1"/>
    <property type="molecule type" value="Genomic_DNA"/>
</dbReference>
<organism evidence="1 2">
    <name type="scientific">Macleaya cordata</name>
    <name type="common">Five-seeded plume-poppy</name>
    <name type="synonym">Bocconia cordata</name>
    <dbReference type="NCBI Taxonomy" id="56857"/>
    <lineage>
        <taxon>Eukaryota</taxon>
        <taxon>Viridiplantae</taxon>
        <taxon>Streptophyta</taxon>
        <taxon>Embryophyta</taxon>
        <taxon>Tracheophyta</taxon>
        <taxon>Spermatophyta</taxon>
        <taxon>Magnoliopsida</taxon>
        <taxon>Ranunculales</taxon>
        <taxon>Papaveraceae</taxon>
        <taxon>Papaveroideae</taxon>
        <taxon>Macleaya</taxon>
    </lineage>
</organism>
<sequence>MEGLPVRRKSQPFRIVDCRLFARMVMNLGYDPMRCLHVISLWKWLEAEFGYPNIIATLLRDTPNSSVITLVNEAVNCINWFLEETPPPRSTSLTITTTEFRGTQVRISLRALYQYRESALRRIAETVDIVIFIRAAEQLAALITLLRPMGQTHDAVAAAVATGLVPVQVQESMIDPNLNRIINQVPLEEHRTMMITFYRENPITERELQYFFDRYIIT</sequence>
<evidence type="ECO:0000313" key="2">
    <source>
        <dbReference type="Proteomes" id="UP000195402"/>
    </source>
</evidence>
<dbReference type="AlphaFoldDB" id="A0A200R605"/>
<proteinExistence type="predicted"/>
<accession>A0A200R605</accession>
<evidence type="ECO:0000313" key="1">
    <source>
        <dbReference type="EMBL" id="OVA18161.1"/>
    </source>
</evidence>
<protein>
    <submittedName>
        <fullName evidence="1">Uncharacterized protein</fullName>
    </submittedName>
</protein>
<reference evidence="1 2" key="1">
    <citation type="journal article" date="2017" name="Mol. Plant">
        <title>The Genome of Medicinal Plant Macleaya cordata Provides New Insights into Benzylisoquinoline Alkaloids Metabolism.</title>
        <authorList>
            <person name="Liu X."/>
            <person name="Liu Y."/>
            <person name="Huang P."/>
            <person name="Ma Y."/>
            <person name="Qing Z."/>
            <person name="Tang Q."/>
            <person name="Cao H."/>
            <person name="Cheng P."/>
            <person name="Zheng Y."/>
            <person name="Yuan Z."/>
            <person name="Zhou Y."/>
            <person name="Liu J."/>
            <person name="Tang Z."/>
            <person name="Zhuo Y."/>
            <person name="Zhang Y."/>
            <person name="Yu L."/>
            <person name="Huang J."/>
            <person name="Yang P."/>
            <person name="Peng Q."/>
            <person name="Zhang J."/>
            <person name="Jiang W."/>
            <person name="Zhang Z."/>
            <person name="Lin K."/>
            <person name="Ro D.K."/>
            <person name="Chen X."/>
            <person name="Xiong X."/>
            <person name="Shang Y."/>
            <person name="Huang S."/>
            <person name="Zeng J."/>
        </authorList>
    </citation>
    <scope>NUCLEOTIDE SEQUENCE [LARGE SCALE GENOMIC DNA]</scope>
    <source>
        <strain evidence="2">cv. BLH2017</strain>
        <tissue evidence="1">Root</tissue>
    </source>
</reference>
<name>A0A200R605_MACCD</name>
<gene>
    <name evidence="1" type="ORF">BVC80_1835g581</name>
</gene>
<keyword evidence="2" id="KW-1185">Reference proteome</keyword>
<dbReference type="Proteomes" id="UP000195402">
    <property type="component" value="Unassembled WGS sequence"/>
</dbReference>
<dbReference type="OrthoDB" id="1882251at2759"/>